<organism evidence="2 3">
    <name type="scientific">Prorocentrum cordatum</name>
    <dbReference type="NCBI Taxonomy" id="2364126"/>
    <lineage>
        <taxon>Eukaryota</taxon>
        <taxon>Sar</taxon>
        <taxon>Alveolata</taxon>
        <taxon>Dinophyceae</taxon>
        <taxon>Prorocentrales</taxon>
        <taxon>Prorocentraceae</taxon>
        <taxon>Prorocentrum</taxon>
    </lineage>
</organism>
<reference evidence="2" key="1">
    <citation type="submission" date="2023-10" db="EMBL/GenBank/DDBJ databases">
        <authorList>
            <person name="Chen Y."/>
            <person name="Shah S."/>
            <person name="Dougan E. K."/>
            <person name="Thang M."/>
            <person name="Chan C."/>
        </authorList>
    </citation>
    <scope>NUCLEOTIDE SEQUENCE [LARGE SCALE GENOMIC DNA]</scope>
</reference>
<feature type="region of interest" description="Disordered" evidence="1">
    <location>
        <begin position="1"/>
        <end position="71"/>
    </location>
</feature>
<sequence length="71" mass="7891">MEPPTPLRAVDFPQTLRGQRPKASVRQGGARRKSATPQRTPARAAAGWERPPAVERQDLPPYEAWQCSALQ</sequence>
<evidence type="ECO:0000313" key="2">
    <source>
        <dbReference type="EMBL" id="CAK0889126.1"/>
    </source>
</evidence>
<dbReference type="EMBL" id="CAUYUJ010019171">
    <property type="protein sequence ID" value="CAK0889126.1"/>
    <property type="molecule type" value="Genomic_DNA"/>
</dbReference>
<accession>A0ABN9WUX6</accession>
<feature type="compositionally biased region" description="Low complexity" evidence="1">
    <location>
        <begin position="35"/>
        <end position="46"/>
    </location>
</feature>
<comment type="caution">
    <text evidence="2">The sequence shown here is derived from an EMBL/GenBank/DDBJ whole genome shotgun (WGS) entry which is preliminary data.</text>
</comment>
<proteinExistence type="predicted"/>
<evidence type="ECO:0000313" key="3">
    <source>
        <dbReference type="Proteomes" id="UP001189429"/>
    </source>
</evidence>
<evidence type="ECO:0000256" key="1">
    <source>
        <dbReference type="SAM" id="MobiDB-lite"/>
    </source>
</evidence>
<keyword evidence="3" id="KW-1185">Reference proteome</keyword>
<dbReference type="Proteomes" id="UP001189429">
    <property type="component" value="Unassembled WGS sequence"/>
</dbReference>
<protein>
    <submittedName>
        <fullName evidence="2">Uncharacterized protein</fullName>
    </submittedName>
</protein>
<feature type="non-terminal residue" evidence="2">
    <location>
        <position position="71"/>
    </location>
</feature>
<name>A0ABN9WUX6_9DINO</name>
<gene>
    <name evidence="2" type="ORF">PCOR1329_LOCUS69764</name>
</gene>